<organism evidence="1 2">
    <name type="scientific">Actinomadura vinacea</name>
    <dbReference type="NCBI Taxonomy" id="115336"/>
    <lineage>
        <taxon>Bacteria</taxon>
        <taxon>Bacillati</taxon>
        <taxon>Actinomycetota</taxon>
        <taxon>Actinomycetes</taxon>
        <taxon>Streptosporangiales</taxon>
        <taxon>Thermomonosporaceae</taxon>
        <taxon>Actinomadura</taxon>
    </lineage>
</organism>
<evidence type="ECO:0000313" key="2">
    <source>
        <dbReference type="Proteomes" id="UP001501231"/>
    </source>
</evidence>
<comment type="caution">
    <text evidence="1">The sequence shown here is derived from an EMBL/GenBank/DDBJ whole genome shotgun (WGS) entry which is preliminary data.</text>
</comment>
<dbReference type="RefSeq" id="WP_344588150.1">
    <property type="nucleotide sequence ID" value="NZ_BAAARW010000006.1"/>
</dbReference>
<dbReference type="EMBL" id="BAAARW010000006">
    <property type="protein sequence ID" value="GAA2409562.1"/>
    <property type="molecule type" value="Genomic_DNA"/>
</dbReference>
<protein>
    <recommendedName>
        <fullName evidence="3">DUF1214 domain-containing protein</fullName>
    </recommendedName>
</protein>
<accession>A0ABN3IN79</accession>
<sequence length="446" mass="49101">MSRDMTGSTVDWSFFSMAKYLLTARPEDPRVMDGDEWAVLLERLAEAAELARGAVPAEAVDRAGMYRGLLQLLSFGLERSLGAADPARPVFSRPWPVHLFDYGAGNPDAVYRTVVLRDDLTYRISGTLGNAGFIGLEFFDGTRQTGSLLAADLRPGPDGEFEVLFGPRERPGNWLRVVPGTSYLLTREFFGDWAAAEPARLHIECLDETGRKWPVMSADRVGKELEALGTWLVESVRVFTGAQRNGMAAYTNAFEARPSRADSDLPVIFHGFWDLAPGDGLLVEMPEPAGPYWGIQLSNTLWNTLDFANRQTSLNRAQARVDGDGMIRFVVAHADPGVPNWLDTLGHRQGAIHLRLGPAPKEDAAPPPPRRDLAVTRNDWMRSWADGTEEAVQTDAHPAPRARVVKLDGVAAELPAGAPRVSPGERRAVLDERLRQVVRMQGDART</sequence>
<proteinExistence type="predicted"/>
<dbReference type="Proteomes" id="UP001501231">
    <property type="component" value="Unassembled WGS sequence"/>
</dbReference>
<evidence type="ECO:0008006" key="3">
    <source>
        <dbReference type="Google" id="ProtNLM"/>
    </source>
</evidence>
<name>A0ABN3IN79_9ACTN</name>
<evidence type="ECO:0000313" key="1">
    <source>
        <dbReference type="EMBL" id="GAA2409562.1"/>
    </source>
</evidence>
<reference evidence="1 2" key="1">
    <citation type="journal article" date="2019" name="Int. J. Syst. Evol. Microbiol.">
        <title>The Global Catalogue of Microorganisms (GCM) 10K type strain sequencing project: providing services to taxonomists for standard genome sequencing and annotation.</title>
        <authorList>
            <consortium name="The Broad Institute Genomics Platform"/>
            <consortium name="The Broad Institute Genome Sequencing Center for Infectious Disease"/>
            <person name="Wu L."/>
            <person name="Ma J."/>
        </authorList>
    </citation>
    <scope>NUCLEOTIDE SEQUENCE [LARGE SCALE GENOMIC DNA]</scope>
    <source>
        <strain evidence="1 2">JCM 3325</strain>
    </source>
</reference>
<keyword evidence="2" id="KW-1185">Reference proteome</keyword>
<gene>
    <name evidence="1" type="ORF">GCM10010191_17770</name>
</gene>